<evidence type="ECO:0000313" key="1">
    <source>
        <dbReference type="EMBL" id="RCJ07299.1"/>
    </source>
</evidence>
<name>A0A367PHF3_CUPNE</name>
<dbReference type="EMBL" id="QDHA01000039">
    <property type="protein sequence ID" value="RCJ07299.1"/>
    <property type="molecule type" value="Genomic_DNA"/>
</dbReference>
<dbReference type="Proteomes" id="UP000253501">
    <property type="component" value="Unassembled WGS sequence"/>
</dbReference>
<dbReference type="InterPro" id="IPR019292">
    <property type="entry name" value="McrC"/>
</dbReference>
<organism evidence="1 2">
    <name type="scientific">Cupriavidus necator</name>
    <name type="common">Alcaligenes eutrophus</name>
    <name type="synonym">Ralstonia eutropha</name>
    <dbReference type="NCBI Taxonomy" id="106590"/>
    <lineage>
        <taxon>Bacteria</taxon>
        <taxon>Pseudomonadati</taxon>
        <taxon>Pseudomonadota</taxon>
        <taxon>Betaproteobacteria</taxon>
        <taxon>Burkholderiales</taxon>
        <taxon>Burkholderiaceae</taxon>
        <taxon>Cupriavidus</taxon>
    </lineage>
</organism>
<evidence type="ECO:0000313" key="2">
    <source>
        <dbReference type="Proteomes" id="UP000253501"/>
    </source>
</evidence>
<comment type="caution">
    <text evidence="1">The sequence shown here is derived from an EMBL/GenBank/DDBJ whole genome shotgun (WGS) entry which is preliminary data.</text>
</comment>
<accession>A0A367PHF3</accession>
<dbReference type="AlphaFoldDB" id="A0A367PHF3"/>
<reference evidence="1 2" key="1">
    <citation type="submission" date="2018-04" db="EMBL/GenBank/DDBJ databases">
        <title>Cupriavidus necator CR12 genome sequencing and assembly.</title>
        <authorList>
            <person name="Ben Fekih I."/>
            <person name="Mazhar H.S."/>
            <person name="Bello S.K."/>
            <person name="Rensing C."/>
        </authorList>
    </citation>
    <scope>NUCLEOTIDE SEQUENCE [LARGE SCALE GENOMIC DNA]</scope>
    <source>
        <strain evidence="1 2">CR12</strain>
    </source>
</reference>
<protein>
    <recommendedName>
        <fullName evidence="3">Restriction endonuclease</fullName>
    </recommendedName>
</protein>
<sequence>MSSTAPRMTMMPFVNNETARLTIQLAEWDQTDPSRDPRLKGMSLRADPGWRRLADSLRGRIDIRERYDGISIETSSFVGRIDLGPLRIVVRPKLPTLPLTQLLRYAYGLRDLTSRDETRSPTDEHGIHDLLIAMLAGEVEELLHRGLSRHYIPRDGKLDSPRGQILIDQIICRGGVLEPALPCRQYERRTDWSLNRVLRTGLDHAARLTEDRELRRRVQTLSAMFGDVRAIPRLRADDIDLATRNLTRLTIACRPALTLIRLLHAFQGVELETESGQSRTPGFLFDMNLFFQRLLSRFLRENLIDARIVDEHSIQGMFAFASGSNPKRRRAPSPRPDYALFHGKHLSGFLDAKYRDLWQKSLPVEWLYQLTIYALASPDEVSVLLYASMSESASDERLEIRQPVSWSSRGPASVILRPVPLGMIAALVSSDATMDAVGQRQQLALRLVAIRTNGANPRAGSIAGAR</sequence>
<dbReference type="PANTHER" id="PTHR38733">
    <property type="entry name" value="PROTEIN MCRC"/>
    <property type="match status" value="1"/>
</dbReference>
<dbReference type="Pfam" id="PF10117">
    <property type="entry name" value="McrBC"/>
    <property type="match status" value="1"/>
</dbReference>
<dbReference type="PANTHER" id="PTHR38733:SF1">
    <property type="entry name" value="TYPE IV METHYL-DIRECTED RESTRICTION ENZYME ECOKMCRBC"/>
    <property type="match status" value="1"/>
</dbReference>
<gene>
    <name evidence="1" type="ORF">DDK22_16590</name>
</gene>
<evidence type="ECO:0008006" key="3">
    <source>
        <dbReference type="Google" id="ProtNLM"/>
    </source>
</evidence>
<proteinExistence type="predicted"/>